<keyword evidence="1" id="KW-0472">Membrane</keyword>
<evidence type="ECO:0000313" key="3">
    <source>
        <dbReference type="Proteomes" id="UP000019494"/>
    </source>
</evidence>
<name>W9GGJ9_9MICO</name>
<dbReference type="OrthoDB" id="4861979at2"/>
<protein>
    <submittedName>
        <fullName evidence="2">Uncharacterized protein</fullName>
    </submittedName>
</protein>
<proteinExistence type="predicted"/>
<evidence type="ECO:0000313" key="2">
    <source>
        <dbReference type="EMBL" id="EWT03953.1"/>
    </source>
</evidence>
<comment type="caution">
    <text evidence="2">The sequence shown here is derived from an EMBL/GenBank/DDBJ whole genome shotgun (WGS) entry which is preliminary data.</text>
</comment>
<dbReference type="AlphaFoldDB" id="W9GGJ9"/>
<gene>
    <name evidence="2" type="ORF">N864_16910</name>
</gene>
<evidence type="ECO:0000256" key="1">
    <source>
        <dbReference type="SAM" id="Phobius"/>
    </source>
</evidence>
<dbReference type="EMBL" id="AWQS01000381">
    <property type="protein sequence ID" value="EWT03953.1"/>
    <property type="molecule type" value="Genomic_DNA"/>
</dbReference>
<sequence>MEESPKPLDPAVEAQVRARLAALGDVGPMPPEVSARIEAALVDERRLRVARGPLAGQDPDADVLAPLIRSRQRPRPWLAVAAVAAAAAVVAVGGSALHLNNEANPAAVVGVDTAVPGQTAAPADAVHIQLGDTDYVASSFPAQARTSLSHPRPPLHELQAESPALGPIATPTGLRSCLEALGEFPPYDVFADLATYEGRPAAILAVTRQTGTTAYVVKRSCQPGDAQILRDGTPVP</sequence>
<reference evidence="3" key="1">
    <citation type="submission" date="2013-08" db="EMBL/GenBank/DDBJ databases">
        <title>Intrasporangium oryzae NRRL B-24470.</title>
        <authorList>
            <person name="Liu H."/>
            <person name="Wang G."/>
        </authorList>
    </citation>
    <scope>NUCLEOTIDE SEQUENCE [LARGE SCALE GENOMIC DNA]</scope>
    <source>
        <strain evidence="3">Q5-1</strain>
    </source>
</reference>
<organism evidence="2 3">
    <name type="scientific">Intrasporangium chromatireducens Q5-1</name>
    <dbReference type="NCBI Taxonomy" id="584657"/>
    <lineage>
        <taxon>Bacteria</taxon>
        <taxon>Bacillati</taxon>
        <taxon>Actinomycetota</taxon>
        <taxon>Actinomycetes</taxon>
        <taxon>Micrococcales</taxon>
        <taxon>Intrasporangiaceae</taxon>
        <taxon>Intrasporangium</taxon>
    </lineage>
</organism>
<keyword evidence="1" id="KW-0812">Transmembrane</keyword>
<accession>W9GGJ9</accession>
<feature type="transmembrane region" description="Helical" evidence="1">
    <location>
        <begin position="77"/>
        <end position="99"/>
    </location>
</feature>
<dbReference type="Proteomes" id="UP000019494">
    <property type="component" value="Unassembled WGS sequence"/>
</dbReference>
<dbReference type="RefSeq" id="WP_034722163.1">
    <property type="nucleotide sequence ID" value="NZ_AWQS01000381.1"/>
</dbReference>
<keyword evidence="1" id="KW-1133">Transmembrane helix</keyword>
<keyword evidence="3" id="KW-1185">Reference proteome</keyword>